<name>A0A562ESM3_RHORH</name>
<proteinExistence type="predicted"/>
<dbReference type="InterPro" id="IPR037401">
    <property type="entry name" value="SnoaL-like"/>
</dbReference>
<organism evidence="2 3">
    <name type="scientific">Rhodococcus rhodochrous J45</name>
    <dbReference type="NCBI Taxonomy" id="935266"/>
    <lineage>
        <taxon>Bacteria</taxon>
        <taxon>Bacillati</taxon>
        <taxon>Actinomycetota</taxon>
        <taxon>Actinomycetes</taxon>
        <taxon>Mycobacteriales</taxon>
        <taxon>Nocardiaceae</taxon>
        <taxon>Rhodococcus</taxon>
    </lineage>
</organism>
<protein>
    <submittedName>
        <fullName evidence="2">Uncharacterized protein (TIGR02246 family)</fullName>
    </submittedName>
</protein>
<dbReference type="EMBL" id="VLJT01000001">
    <property type="protein sequence ID" value="TWH25026.1"/>
    <property type="molecule type" value="Genomic_DNA"/>
</dbReference>
<evidence type="ECO:0000313" key="3">
    <source>
        <dbReference type="Proteomes" id="UP000317573"/>
    </source>
</evidence>
<dbReference type="InterPro" id="IPR032710">
    <property type="entry name" value="NTF2-like_dom_sf"/>
</dbReference>
<sequence>MTTSARIEPDATALARLIAKDEIRDLAGRYALAVDDHDIESVLSMFAEDGVFEVAGRQLRGHNEIRPFYVDSMDRYHTMLHTPEIHLVTLVDDTNATGIMTGHAELAVHDTLMMTAFRYHDRYTRTANGWLFQRRSVSFMYALPFESMSSSFRSTKRIRWPQTRYSEADYPESASTWNTYRGTESPGPR</sequence>
<evidence type="ECO:0000313" key="2">
    <source>
        <dbReference type="EMBL" id="TWH25026.1"/>
    </source>
</evidence>
<accession>A0A562ESM3</accession>
<gene>
    <name evidence="2" type="ORF">L618_000100004810</name>
</gene>
<reference evidence="2 3" key="1">
    <citation type="submission" date="2019-07" db="EMBL/GenBank/DDBJ databases">
        <title>Genome sequencing of lignin-degrading bacterial isolates.</title>
        <authorList>
            <person name="Gladden J."/>
        </authorList>
    </citation>
    <scope>NUCLEOTIDE SEQUENCE [LARGE SCALE GENOMIC DNA]</scope>
    <source>
        <strain evidence="2 3">J45</strain>
    </source>
</reference>
<dbReference type="Proteomes" id="UP000317573">
    <property type="component" value="Unassembled WGS sequence"/>
</dbReference>
<dbReference type="Gene3D" id="3.10.450.50">
    <property type="match status" value="1"/>
</dbReference>
<comment type="caution">
    <text evidence="2">The sequence shown here is derived from an EMBL/GenBank/DDBJ whole genome shotgun (WGS) entry which is preliminary data.</text>
</comment>
<dbReference type="Pfam" id="PF13577">
    <property type="entry name" value="SnoaL_4"/>
    <property type="match status" value="1"/>
</dbReference>
<evidence type="ECO:0000259" key="1">
    <source>
        <dbReference type="Pfam" id="PF13577"/>
    </source>
</evidence>
<dbReference type="RefSeq" id="WP_016694437.1">
    <property type="nucleotide sequence ID" value="NZ_VLJT01000001.1"/>
</dbReference>
<feature type="domain" description="SnoaL-like" evidence="1">
    <location>
        <begin position="16"/>
        <end position="135"/>
    </location>
</feature>
<dbReference type="SUPFAM" id="SSF54427">
    <property type="entry name" value="NTF2-like"/>
    <property type="match status" value="1"/>
</dbReference>
<dbReference type="AlphaFoldDB" id="A0A562ESM3"/>